<sequence length="56" mass="6624">MGFAADGSRGRVVGEYREKKDQVSSRGHDCQRIYYFRNKFRIDIFLCVKGKAREMF</sequence>
<accession>A0A381VA34</accession>
<proteinExistence type="predicted"/>
<name>A0A381VA34_9ZZZZ</name>
<reference evidence="1" key="1">
    <citation type="submission" date="2018-05" db="EMBL/GenBank/DDBJ databases">
        <authorList>
            <person name="Lanie J.A."/>
            <person name="Ng W.-L."/>
            <person name="Kazmierczak K.M."/>
            <person name="Andrzejewski T.M."/>
            <person name="Davidsen T.M."/>
            <person name="Wayne K.J."/>
            <person name="Tettelin H."/>
            <person name="Glass J.I."/>
            <person name="Rusch D."/>
            <person name="Podicherti R."/>
            <person name="Tsui H.-C.T."/>
            <person name="Winkler M.E."/>
        </authorList>
    </citation>
    <scope>NUCLEOTIDE SEQUENCE</scope>
</reference>
<organism evidence="1">
    <name type="scientific">marine metagenome</name>
    <dbReference type="NCBI Taxonomy" id="408172"/>
    <lineage>
        <taxon>unclassified sequences</taxon>
        <taxon>metagenomes</taxon>
        <taxon>ecological metagenomes</taxon>
    </lineage>
</organism>
<evidence type="ECO:0000313" key="1">
    <source>
        <dbReference type="EMBL" id="SVA37236.1"/>
    </source>
</evidence>
<protein>
    <submittedName>
        <fullName evidence="1">Uncharacterized protein</fullName>
    </submittedName>
</protein>
<dbReference type="AlphaFoldDB" id="A0A381VA34"/>
<dbReference type="EMBL" id="UINC01008266">
    <property type="protein sequence ID" value="SVA37236.1"/>
    <property type="molecule type" value="Genomic_DNA"/>
</dbReference>
<gene>
    <name evidence="1" type="ORF">METZ01_LOCUS90090</name>
</gene>